<dbReference type="EMBL" id="JAOTPV010000002">
    <property type="protein sequence ID" value="KAJ4488073.1"/>
    <property type="molecule type" value="Genomic_DNA"/>
</dbReference>
<comment type="caution">
    <text evidence="2">The sequence shown here is derived from an EMBL/GenBank/DDBJ whole genome shotgun (WGS) entry which is preliminary data.</text>
</comment>
<dbReference type="InterPro" id="IPR002925">
    <property type="entry name" value="Dienelactn_hydro"/>
</dbReference>
<dbReference type="Gene3D" id="3.40.50.1820">
    <property type="entry name" value="alpha/beta hydrolase"/>
    <property type="match status" value="1"/>
</dbReference>
<dbReference type="PANTHER" id="PTHR17630:SF44">
    <property type="entry name" value="PROTEIN AIM2"/>
    <property type="match status" value="1"/>
</dbReference>
<dbReference type="GO" id="GO:0016787">
    <property type="term" value="F:hydrolase activity"/>
    <property type="evidence" value="ECO:0007669"/>
    <property type="project" value="UniProtKB-KW"/>
</dbReference>
<dbReference type="Pfam" id="PF01738">
    <property type="entry name" value="DLH"/>
    <property type="match status" value="1"/>
</dbReference>
<dbReference type="Proteomes" id="UP001150266">
    <property type="component" value="Unassembled WGS sequence"/>
</dbReference>
<dbReference type="InterPro" id="IPR029058">
    <property type="entry name" value="AB_hydrolase_fold"/>
</dbReference>
<accession>A0A9W9AQT1</accession>
<dbReference type="PANTHER" id="PTHR17630">
    <property type="entry name" value="DIENELACTONE HYDROLASE"/>
    <property type="match status" value="1"/>
</dbReference>
<evidence type="ECO:0000313" key="2">
    <source>
        <dbReference type="EMBL" id="KAJ4488073.1"/>
    </source>
</evidence>
<keyword evidence="3" id="KW-1185">Reference proteome</keyword>
<gene>
    <name evidence="2" type="ORF">J3R30DRAFT_889929</name>
</gene>
<name>A0A9W9AQT1_9AGAR</name>
<organism evidence="2 3">
    <name type="scientific">Lentinula aciculospora</name>
    <dbReference type="NCBI Taxonomy" id="153920"/>
    <lineage>
        <taxon>Eukaryota</taxon>
        <taxon>Fungi</taxon>
        <taxon>Dikarya</taxon>
        <taxon>Basidiomycota</taxon>
        <taxon>Agaricomycotina</taxon>
        <taxon>Agaricomycetes</taxon>
        <taxon>Agaricomycetidae</taxon>
        <taxon>Agaricales</taxon>
        <taxon>Marasmiineae</taxon>
        <taxon>Omphalotaceae</taxon>
        <taxon>Lentinula</taxon>
    </lineage>
</organism>
<evidence type="ECO:0000259" key="1">
    <source>
        <dbReference type="Pfam" id="PF01738"/>
    </source>
</evidence>
<sequence length="279" mass="31250">MGTYNAPNFSLSDTMSTTNRVLAGPSGDCCFTGFKHEGTPVGNKTTIADVPTYFVQDTAKGSEAGKRILIYLADVYGPFYQNNMLVQDFLAQNGFTVLGIDYFMGDPVHSHNNEQGFDRAKWMEKSHKSAREVLPKWWEAVKGKYGTEAKYCVVGYCFGARYTMELSDDDAIVAAALAHPAFLNEDHFRNIKKPLMLSCAETDHTFPLQSRRIAEDILVGRKAQYFFQVFSGVEHGFASRSDPSSPDGRWGKEQSAHGVALWFHRFIDESFHRELGANL</sequence>
<dbReference type="AlphaFoldDB" id="A0A9W9AQT1"/>
<protein>
    <submittedName>
        <fullName evidence="2">Alpha/Beta hydrolase protein</fullName>
    </submittedName>
</protein>
<feature type="domain" description="Dienelactone hydrolase" evidence="1">
    <location>
        <begin position="69"/>
        <end position="246"/>
    </location>
</feature>
<dbReference type="SUPFAM" id="SSF53474">
    <property type="entry name" value="alpha/beta-Hydrolases"/>
    <property type="match status" value="1"/>
</dbReference>
<proteinExistence type="predicted"/>
<keyword evidence="2" id="KW-0378">Hydrolase</keyword>
<evidence type="ECO:0000313" key="3">
    <source>
        <dbReference type="Proteomes" id="UP001150266"/>
    </source>
</evidence>
<reference evidence="2" key="1">
    <citation type="submission" date="2022-08" db="EMBL/GenBank/DDBJ databases">
        <title>A Global Phylogenomic Analysis of the Shiitake Genus Lentinula.</title>
        <authorList>
            <consortium name="DOE Joint Genome Institute"/>
            <person name="Sierra-Patev S."/>
            <person name="Min B."/>
            <person name="Naranjo-Ortiz M."/>
            <person name="Looney B."/>
            <person name="Konkel Z."/>
            <person name="Slot J.C."/>
            <person name="Sakamoto Y."/>
            <person name="Steenwyk J.L."/>
            <person name="Rokas A."/>
            <person name="Carro J."/>
            <person name="Camarero S."/>
            <person name="Ferreira P."/>
            <person name="Molpeceres G."/>
            <person name="Ruiz-Duenas F.J."/>
            <person name="Serrano A."/>
            <person name="Henrissat B."/>
            <person name="Drula E."/>
            <person name="Hughes K.W."/>
            <person name="Mata J.L."/>
            <person name="Ishikawa N.K."/>
            <person name="Vargas-Isla R."/>
            <person name="Ushijima S."/>
            <person name="Smith C.A."/>
            <person name="Ahrendt S."/>
            <person name="Andreopoulos W."/>
            <person name="He G."/>
            <person name="Labutti K."/>
            <person name="Lipzen A."/>
            <person name="Ng V."/>
            <person name="Riley R."/>
            <person name="Sandor L."/>
            <person name="Barry K."/>
            <person name="Martinez A.T."/>
            <person name="Xiao Y."/>
            <person name="Gibbons J.G."/>
            <person name="Terashima K."/>
            <person name="Grigoriev I.V."/>
            <person name="Hibbett D.S."/>
        </authorList>
    </citation>
    <scope>NUCLEOTIDE SEQUENCE</scope>
    <source>
        <strain evidence="2">JLM2183</strain>
    </source>
</reference>
<dbReference type="OrthoDB" id="1393670at2759"/>